<sequence>MKLSLCAIAKNEEATLPKCLSSVRGVVDEIVLLDTGSSDRTIEVAQNFGARVYTYQWCNDFSAARNEALKYVQGDWVLVLDADEVLVPEIVPSLKQAINSDFYLVINLLRLEVGAAQSPYSLVSRLFRRHPHIYFSRPYHALIDDSVGLILDREPYWQIGNLPEVAILHEGYQKNAIASQNKFAKARSAMEGFLAHHPDDPYVCSKLGALYVESDLTTQGIELLERGLRSTSVSADILYELHYHLGIAYNRLQQTQKAIFHYQAAIDLDVYPMLKLGAYNNLGSLKRASGDVIGAKTDYEMALAIDPNFAMGYFNLGITWKALGKLNEAIAAYNKAIVINPDYAEAYQNLGVVLLKGGLVTESLAAFKQAIALHAQHNPIAAQQLRQGLIDMGFSV</sequence>
<keyword evidence="4" id="KW-1185">Reference proteome</keyword>
<dbReference type="PATRIC" id="fig|1618023.3.peg.3589"/>
<evidence type="ECO:0000259" key="2">
    <source>
        <dbReference type="Pfam" id="PF00535"/>
    </source>
</evidence>
<gene>
    <name evidence="3" type="ORF">UH38_09225</name>
</gene>
<feature type="repeat" description="TPR" evidence="1">
    <location>
        <begin position="344"/>
        <end position="377"/>
    </location>
</feature>
<dbReference type="STRING" id="1618023.UH38_09225"/>
<keyword evidence="3" id="KW-0808">Transferase</keyword>
<dbReference type="Gene3D" id="3.90.550.10">
    <property type="entry name" value="Spore Coat Polysaccharide Biosynthesis Protein SpsA, Chain A"/>
    <property type="match status" value="1"/>
</dbReference>
<dbReference type="InterPro" id="IPR001173">
    <property type="entry name" value="Glyco_trans_2-like"/>
</dbReference>
<dbReference type="SUPFAM" id="SSF48452">
    <property type="entry name" value="TPR-like"/>
    <property type="match status" value="1"/>
</dbReference>
<dbReference type="Pfam" id="PF00535">
    <property type="entry name" value="Glycos_transf_2"/>
    <property type="match status" value="1"/>
</dbReference>
<dbReference type="Pfam" id="PF13414">
    <property type="entry name" value="TPR_11"/>
    <property type="match status" value="1"/>
</dbReference>
<evidence type="ECO:0000313" key="4">
    <source>
        <dbReference type="Proteomes" id="UP000032452"/>
    </source>
</evidence>
<evidence type="ECO:0000313" key="3">
    <source>
        <dbReference type="EMBL" id="KJH71905.1"/>
    </source>
</evidence>
<feature type="repeat" description="TPR" evidence="1">
    <location>
        <begin position="310"/>
        <end position="343"/>
    </location>
</feature>
<dbReference type="RefSeq" id="WP_045054372.1">
    <property type="nucleotide sequence ID" value="NZ_CAWMDP010000041.1"/>
</dbReference>
<dbReference type="SUPFAM" id="SSF53448">
    <property type="entry name" value="Nucleotide-diphospho-sugar transferases"/>
    <property type="match status" value="1"/>
</dbReference>
<dbReference type="PROSITE" id="PS50005">
    <property type="entry name" value="TPR"/>
    <property type="match status" value="4"/>
</dbReference>
<dbReference type="OrthoDB" id="9815923at2"/>
<dbReference type="Gene3D" id="1.25.40.10">
    <property type="entry name" value="Tetratricopeptide repeat domain"/>
    <property type="match status" value="2"/>
</dbReference>
<dbReference type="Proteomes" id="UP000032452">
    <property type="component" value="Unassembled WGS sequence"/>
</dbReference>
<dbReference type="InterPro" id="IPR019734">
    <property type="entry name" value="TPR_rpt"/>
</dbReference>
<dbReference type="AlphaFoldDB" id="A0A0D8ZT38"/>
<name>A0A0D8ZT38_9CYAN</name>
<dbReference type="PANTHER" id="PTHR43630:SF2">
    <property type="entry name" value="GLYCOSYLTRANSFERASE"/>
    <property type="match status" value="1"/>
</dbReference>
<evidence type="ECO:0000256" key="1">
    <source>
        <dbReference type="PROSITE-ProRule" id="PRU00339"/>
    </source>
</evidence>
<feature type="repeat" description="TPR" evidence="1">
    <location>
        <begin position="239"/>
        <end position="272"/>
    </location>
</feature>
<dbReference type="InterPro" id="IPR029044">
    <property type="entry name" value="Nucleotide-diphossugar_trans"/>
</dbReference>
<feature type="domain" description="Glycosyltransferase 2-like" evidence="2">
    <location>
        <begin position="4"/>
        <end position="159"/>
    </location>
</feature>
<dbReference type="PANTHER" id="PTHR43630">
    <property type="entry name" value="POLY-BETA-1,6-N-ACETYL-D-GLUCOSAMINE SYNTHASE"/>
    <property type="match status" value="1"/>
</dbReference>
<dbReference type="SMART" id="SM00028">
    <property type="entry name" value="TPR"/>
    <property type="match status" value="4"/>
</dbReference>
<dbReference type="InterPro" id="IPR011990">
    <property type="entry name" value="TPR-like_helical_dom_sf"/>
</dbReference>
<dbReference type="EMBL" id="JYON01000008">
    <property type="protein sequence ID" value="KJH71905.1"/>
    <property type="molecule type" value="Genomic_DNA"/>
</dbReference>
<dbReference type="Pfam" id="PF13181">
    <property type="entry name" value="TPR_8"/>
    <property type="match status" value="2"/>
</dbReference>
<protein>
    <submittedName>
        <fullName evidence="3">Glycosyltransferase</fullName>
    </submittedName>
</protein>
<dbReference type="CDD" id="cd02511">
    <property type="entry name" value="Beta4Glucosyltransferase"/>
    <property type="match status" value="1"/>
</dbReference>
<feature type="repeat" description="TPR" evidence="1">
    <location>
        <begin position="276"/>
        <end position="309"/>
    </location>
</feature>
<keyword evidence="1" id="KW-0802">TPR repeat</keyword>
<dbReference type="GO" id="GO:0016740">
    <property type="term" value="F:transferase activity"/>
    <property type="evidence" value="ECO:0007669"/>
    <property type="project" value="UniProtKB-KW"/>
</dbReference>
<dbReference type="PROSITE" id="PS50293">
    <property type="entry name" value="TPR_REGION"/>
    <property type="match status" value="1"/>
</dbReference>
<comment type="caution">
    <text evidence="3">The sequence shown here is derived from an EMBL/GenBank/DDBJ whole genome shotgun (WGS) entry which is preliminary data.</text>
</comment>
<proteinExistence type="predicted"/>
<reference evidence="3 4" key="1">
    <citation type="submission" date="2015-02" db="EMBL/GenBank/DDBJ databases">
        <title>Draft genome of a novel marine cyanobacterium (Chroococcales) isolated from South Atlantic Ocean.</title>
        <authorList>
            <person name="Rigonato J."/>
            <person name="Alvarenga D.O."/>
            <person name="Branco L.H."/>
            <person name="Varani A.M."/>
            <person name="Brandini F.P."/>
            <person name="Fiore M.F."/>
        </authorList>
    </citation>
    <scope>NUCLEOTIDE SEQUENCE [LARGE SCALE GENOMIC DNA]</scope>
    <source>
        <strain evidence="3 4">CENA595</strain>
    </source>
</reference>
<organism evidence="3 4">
    <name type="scientific">Aliterella atlantica CENA595</name>
    <dbReference type="NCBI Taxonomy" id="1618023"/>
    <lineage>
        <taxon>Bacteria</taxon>
        <taxon>Bacillati</taxon>
        <taxon>Cyanobacteriota</taxon>
        <taxon>Cyanophyceae</taxon>
        <taxon>Chroococcidiopsidales</taxon>
        <taxon>Aliterellaceae</taxon>
        <taxon>Aliterella</taxon>
    </lineage>
</organism>
<accession>A0A0D8ZT38</accession>